<sequence>MRRWLALFLFVLMPLQFTWGVAAAYCGHEGGPERSREPSSLSAHFGHHEHQHESATAADPQADKLKLGKQGSPLPDNDCDYCHLGAAKPLALVPAPLPLPGAQTLVDTAEPLFSSRAPDHPDRPNWRIA</sequence>
<evidence type="ECO:0000313" key="4">
    <source>
        <dbReference type="Proteomes" id="UP000249633"/>
    </source>
</evidence>
<keyword evidence="2" id="KW-0732">Signal</keyword>
<feature type="signal peptide" evidence="2">
    <location>
        <begin position="1"/>
        <end position="24"/>
    </location>
</feature>
<dbReference type="GO" id="GO:0046686">
    <property type="term" value="P:response to cadmium ion"/>
    <property type="evidence" value="ECO:0007669"/>
    <property type="project" value="InterPro"/>
</dbReference>
<proteinExistence type="predicted"/>
<feature type="region of interest" description="Disordered" evidence="1">
    <location>
        <begin position="28"/>
        <end position="71"/>
    </location>
</feature>
<dbReference type="AlphaFoldDB" id="A0A2W5DJZ0"/>
<protein>
    <submittedName>
        <fullName evidence="3">Cobalt-zinc-cadmium resistance protein</fullName>
    </submittedName>
</protein>
<dbReference type="InterPro" id="IPR055013">
    <property type="entry name" value="CzcI"/>
</dbReference>
<evidence type="ECO:0000256" key="2">
    <source>
        <dbReference type="SAM" id="SignalP"/>
    </source>
</evidence>
<dbReference type="InterPro" id="IPR021333">
    <property type="entry name" value="DUF2946"/>
</dbReference>
<organism evidence="3 4">
    <name type="scientific">Roseateles depolymerans</name>
    <dbReference type="NCBI Taxonomy" id="76731"/>
    <lineage>
        <taxon>Bacteria</taxon>
        <taxon>Pseudomonadati</taxon>
        <taxon>Pseudomonadota</taxon>
        <taxon>Betaproteobacteria</taxon>
        <taxon>Burkholderiales</taxon>
        <taxon>Sphaerotilaceae</taxon>
        <taxon>Roseateles</taxon>
    </lineage>
</organism>
<dbReference type="Proteomes" id="UP000249633">
    <property type="component" value="Unassembled WGS sequence"/>
</dbReference>
<gene>
    <name evidence="3" type="ORF">DI603_13385</name>
</gene>
<dbReference type="NCBIfam" id="NF045614">
    <property type="entry name" value="efflu_CzcI_Cupr"/>
    <property type="match status" value="1"/>
</dbReference>
<evidence type="ECO:0000256" key="1">
    <source>
        <dbReference type="SAM" id="MobiDB-lite"/>
    </source>
</evidence>
<accession>A0A2W5DJZ0</accession>
<dbReference type="EMBL" id="QFOD01000012">
    <property type="protein sequence ID" value="PZP30923.1"/>
    <property type="molecule type" value="Genomic_DNA"/>
</dbReference>
<name>A0A2W5DJZ0_9BURK</name>
<dbReference type="Pfam" id="PF11162">
    <property type="entry name" value="DUF2946"/>
    <property type="match status" value="1"/>
</dbReference>
<reference evidence="3 4" key="1">
    <citation type="submission" date="2017-08" db="EMBL/GenBank/DDBJ databases">
        <title>Infants hospitalized years apart are colonized by the same room-sourced microbial strains.</title>
        <authorList>
            <person name="Brooks B."/>
            <person name="Olm M.R."/>
            <person name="Firek B.A."/>
            <person name="Baker R."/>
            <person name="Thomas B.C."/>
            <person name="Morowitz M.J."/>
            <person name="Banfield J.F."/>
        </authorList>
    </citation>
    <scope>NUCLEOTIDE SEQUENCE [LARGE SCALE GENOMIC DNA]</scope>
    <source>
        <strain evidence="3">S2_012_000_R2_81</strain>
    </source>
</reference>
<feature type="chain" id="PRO_5016060714" evidence="2">
    <location>
        <begin position="25"/>
        <end position="129"/>
    </location>
</feature>
<evidence type="ECO:0000313" key="3">
    <source>
        <dbReference type="EMBL" id="PZP30923.1"/>
    </source>
</evidence>
<comment type="caution">
    <text evidence="3">The sequence shown here is derived from an EMBL/GenBank/DDBJ whole genome shotgun (WGS) entry which is preliminary data.</text>
</comment>